<sequence length="114" mass="13252">MKGEGLELDLKFQFVLARNYANLGIKEKAKSVLKEMEGGNLNENKMVCFKRDWEVCESDPQIHECMNAIDAFGKVYKIKEAEAMFDKMSKKWKQLSAKHYTAMLKVYVDHKLLN</sequence>
<evidence type="ECO:0000313" key="3">
    <source>
        <dbReference type="EMBL" id="CAH1445756.1"/>
    </source>
</evidence>
<comment type="similarity">
    <text evidence="1">Belongs to the PPR family. P subfamily.</text>
</comment>
<dbReference type="Proteomes" id="UP001157418">
    <property type="component" value="Unassembled WGS sequence"/>
</dbReference>
<dbReference type="Pfam" id="PF01535">
    <property type="entry name" value="PPR"/>
    <property type="match status" value="1"/>
</dbReference>
<dbReference type="EMBL" id="CAKMRJ010005523">
    <property type="protein sequence ID" value="CAH1445756.1"/>
    <property type="molecule type" value="Genomic_DNA"/>
</dbReference>
<dbReference type="PANTHER" id="PTHR45717">
    <property type="entry name" value="OS12G0527900 PROTEIN"/>
    <property type="match status" value="1"/>
</dbReference>
<dbReference type="InterPro" id="IPR011990">
    <property type="entry name" value="TPR-like_helical_dom_sf"/>
</dbReference>
<evidence type="ECO:0000313" key="4">
    <source>
        <dbReference type="Proteomes" id="UP001157418"/>
    </source>
</evidence>
<dbReference type="AlphaFoldDB" id="A0AAU9P6J4"/>
<keyword evidence="4" id="KW-1185">Reference proteome</keyword>
<dbReference type="PANTHER" id="PTHR45717:SF15">
    <property type="entry name" value="AGL218WP"/>
    <property type="match status" value="1"/>
</dbReference>
<organism evidence="3 4">
    <name type="scientific">Lactuca virosa</name>
    <dbReference type="NCBI Taxonomy" id="75947"/>
    <lineage>
        <taxon>Eukaryota</taxon>
        <taxon>Viridiplantae</taxon>
        <taxon>Streptophyta</taxon>
        <taxon>Embryophyta</taxon>
        <taxon>Tracheophyta</taxon>
        <taxon>Spermatophyta</taxon>
        <taxon>Magnoliopsida</taxon>
        <taxon>eudicotyledons</taxon>
        <taxon>Gunneridae</taxon>
        <taxon>Pentapetalae</taxon>
        <taxon>asterids</taxon>
        <taxon>campanulids</taxon>
        <taxon>Asterales</taxon>
        <taxon>Asteraceae</taxon>
        <taxon>Cichorioideae</taxon>
        <taxon>Cichorieae</taxon>
        <taxon>Lactucinae</taxon>
        <taxon>Lactuca</taxon>
    </lineage>
</organism>
<evidence type="ECO:0000256" key="2">
    <source>
        <dbReference type="ARBA" id="ARBA00022737"/>
    </source>
</evidence>
<name>A0AAU9P6J4_9ASTR</name>
<protein>
    <recommendedName>
        <fullName evidence="5">Pentatricopeptide repeat-containing protein</fullName>
    </recommendedName>
</protein>
<comment type="caution">
    <text evidence="3">The sequence shown here is derived from an EMBL/GenBank/DDBJ whole genome shotgun (WGS) entry which is preliminary data.</text>
</comment>
<evidence type="ECO:0008006" key="5">
    <source>
        <dbReference type="Google" id="ProtNLM"/>
    </source>
</evidence>
<evidence type="ECO:0000256" key="1">
    <source>
        <dbReference type="ARBA" id="ARBA00007626"/>
    </source>
</evidence>
<dbReference type="GO" id="GO:0003729">
    <property type="term" value="F:mRNA binding"/>
    <property type="evidence" value="ECO:0007669"/>
    <property type="project" value="UniProtKB-ARBA"/>
</dbReference>
<dbReference type="InterPro" id="IPR002885">
    <property type="entry name" value="PPR_rpt"/>
</dbReference>
<reference evidence="3 4" key="1">
    <citation type="submission" date="2022-01" db="EMBL/GenBank/DDBJ databases">
        <authorList>
            <person name="Xiong W."/>
            <person name="Schranz E."/>
        </authorList>
    </citation>
    <scope>NUCLEOTIDE SEQUENCE [LARGE SCALE GENOMIC DNA]</scope>
</reference>
<accession>A0AAU9P6J4</accession>
<dbReference type="GO" id="GO:0005739">
    <property type="term" value="C:mitochondrion"/>
    <property type="evidence" value="ECO:0007669"/>
    <property type="project" value="TreeGrafter"/>
</dbReference>
<proteinExistence type="inferred from homology"/>
<gene>
    <name evidence="3" type="ORF">LVIROSA_LOCUS31500</name>
</gene>
<dbReference type="Gene3D" id="1.25.40.10">
    <property type="entry name" value="Tetratricopeptide repeat domain"/>
    <property type="match status" value="1"/>
</dbReference>
<keyword evidence="2" id="KW-0677">Repeat</keyword>